<evidence type="ECO:0000313" key="2">
    <source>
        <dbReference type="Proteomes" id="UP000238356"/>
    </source>
</evidence>
<dbReference type="Proteomes" id="UP000238356">
    <property type="component" value="Unassembled WGS sequence"/>
</dbReference>
<reference evidence="1 2" key="1">
    <citation type="submission" date="2018-02" db="EMBL/GenBank/DDBJ databases">
        <title>8 Nocardia nova and 1 Nocardia cyriacigeorgica strain used for evolution to TMP-SMX.</title>
        <authorList>
            <person name="Mehta H."/>
            <person name="Weng J."/>
            <person name="Shamoo Y."/>
        </authorList>
    </citation>
    <scope>NUCLEOTIDE SEQUENCE [LARGE SCALE GENOMIC DNA]</scope>
    <source>
        <strain evidence="1 2">BAA2227</strain>
    </source>
</reference>
<keyword evidence="2" id="KW-1185">Reference proteome</keyword>
<proteinExistence type="predicted"/>
<sequence length="86" mass="9489">MVTVSASRCLACRDELALLPTPGAGDRGTVVRVVALAMRVQEHAVALLAPAGTQEFRVLTDPDDTQERCWVQRELPPYPLRPRRPP</sequence>
<dbReference type="AlphaFoldDB" id="A0A2S5ZUM0"/>
<comment type="caution">
    <text evidence="1">The sequence shown here is derived from an EMBL/GenBank/DDBJ whole genome shotgun (WGS) entry which is preliminary data.</text>
</comment>
<gene>
    <name evidence="1" type="ORF">C5F51_36095</name>
</gene>
<protein>
    <submittedName>
        <fullName evidence="1">Uncharacterized protein</fullName>
    </submittedName>
</protein>
<organism evidence="1 2">
    <name type="scientific">Nocardia nova</name>
    <dbReference type="NCBI Taxonomy" id="37330"/>
    <lineage>
        <taxon>Bacteria</taxon>
        <taxon>Bacillati</taxon>
        <taxon>Actinomycetota</taxon>
        <taxon>Actinomycetes</taxon>
        <taxon>Mycobacteriales</taxon>
        <taxon>Nocardiaceae</taxon>
        <taxon>Nocardia</taxon>
    </lineage>
</organism>
<evidence type="ECO:0000313" key="1">
    <source>
        <dbReference type="EMBL" id="PPJ18780.1"/>
    </source>
</evidence>
<accession>A0A2S5ZUM0</accession>
<dbReference type="EMBL" id="PSZD01000053">
    <property type="protein sequence ID" value="PPJ18780.1"/>
    <property type="molecule type" value="Genomic_DNA"/>
</dbReference>
<name>A0A2S5ZUM0_9NOCA</name>